<evidence type="ECO:0000256" key="1">
    <source>
        <dbReference type="ARBA" id="ARBA00011073"/>
    </source>
</evidence>
<dbReference type="InterPro" id="IPR050131">
    <property type="entry name" value="Peptidase_S8_subtilisin-like"/>
</dbReference>
<evidence type="ECO:0000256" key="3">
    <source>
        <dbReference type="ARBA" id="ARBA00022801"/>
    </source>
</evidence>
<feature type="active site" description="Charge relay system" evidence="5">
    <location>
        <position position="401"/>
    </location>
</feature>
<dbReference type="CDD" id="cd07496">
    <property type="entry name" value="Peptidases_S8_13"/>
    <property type="match status" value="1"/>
</dbReference>
<gene>
    <name evidence="9" type="ORF">ACFPN1_01425</name>
</gene>
<proteinExistence type="inferred from homology"/>
<evidence type="ECO:0000256" key="6">
    <source>
        <dbReference type="SAM" id="MobiDB-lite"/>
    </source>
</evidence>
<dbReference type="InterPro" id="IPR036852">
    <property type="entry name" value="Peptidase_S8/S53_dom_sf"/>
</dbReference>
<protein>
    <submittedName>
        <fullName evidence="9">S8 family peptidase</fullName>
        <ecNumber evidence="9">3.4.-.-</ecNumber>
    </submittedName>
</protein>
<dbReference type="PROSITE" id="PS51892">
    <property type="entry name" value="SUBTILASE"/>
    <property type="match status" value="1"/>
</dbReference>
<dbReference type="InterPro" id="IPR015500">
    <property type="entry name" value="Peptidase_S8_subtilisin-rel"/>
</dbReference>
<keyword evidence="3 5" id="KW-0378">Hydrolase</keyword>
<evidence type="ECO:0000313" key="10">
    <source>
        <dbReference type="Proteomes" id="UP001596036"/>
    </source>
</evidence>
<dbReference type="Gene3D" id="3.40.50.200">
    <property type="entry name" value="Peptidase S8/S53 domain"/>
    <property type="match status" value="1"/>
</dbReference>
<comment type="similarity">
    <text evidence="1 5">Belongs to the peptidase S8 family.</text>
</comment>
<keyword evidence="7" id="KW-0732">Signal</keyword>
<dbReference type="InterPro" id="IPR034176">
    <property type="entry name" value="Peptidases_S8_13"/>
</dbReference>
<name>A0ABW0SI57_9GAMM</name>
<evidence type="ECO:0000256" key="7">
    <source>
        <dbReference type="SAM" id="SignalP"/>
    </source>
</evidence>
<dbReference type="SUPFAM" id="SSF52743">
    <property type="entry name" value="Subtilisin-like"/>
    <property type="match status" value="1"/>
</dbReference>
<organism evidence="9 10">
    <name type="scientific">Lysobacter yangpyeongensis</name>
    <dbReference type="NCBI Taxonomy" id="346182"/>
    <lineage>
        <taxon>Bacteria</taxon>
        <taxon>Pseudomonadati</taxon>
        <taxon>Pseudomonadota</taxon>
        <taxon>Gammaproteobacteria</taxon>
        <taxon>Lysobacterales</taxon>
        <taxon>Lysobacteraceae</taxon>
        <taxon>Lysobacter</taxon>
    </lineage>
</organism>
<dbReference type="PRINTS" id="PR00723">
    <property type="entry name" value="SUBTILISIN"/>
</dbReference>
<keyword evidence="10" id="KW-1185">Reference proteome</keyword>
<keyword evidence="4 5" id="KW-0720">Serine protease</keyword>
<dbReference type="EC" id="3.4.-.-" evidence="9"/>
<accession>A0ABW0SI57</accession>
<evidence type="ECO:0000256" key="2">
    <source>
        <dbReference type="ARBA" id="ARBA00022670"/>
    </source>
</evidence>
<evidence type="ECO:0000256" key="5">
    <source>
        <dbReference type="PROSITE-ProRule" id="PRU01240"/>
    </source>
</evidence>
<dbReference type="EMBL" id="JBHSNM010000001">
    <property type="protein sequence ID" value="MFC5568723.1"/>
    <property type="molecule type" value="Genomic_DNA"/>
</dbReference>
<feature type="compositionally biased region" description="Basic and acidic residues" evidence="6">
    <location>
        <begin position="201"/>
        <end position="220"/>
    </location>
</feature>
<evidence type="ECO:0000313" key="9">
    <source>
        <dbReference type="EMBL" id="MFC5568723.1"/>
    </source>
</evidence>
<evidence type="ECO:0000259" key="8">
    <source>
        <dbReference type="Pfam" id="PF00082"/>
    </source>
</evidence>
<reference evidence="10" key="1">
    <citation type="journal article" date="2019" name="Int. J. Syst. Evol. Microbiol.">
        <title>The Global Catalogue of Microorganisms (GCM) 10K type strain sequencing project: providing services to taxonomists for standard genome sequencing and annotation.</title>
        <authorList>
            <consortium name="The Broad Institute Genomics Platform"/>
            <consortium name="The Broad Institute Genome Sequencing Center for Infectious Disease"/>
            <person name="Wu L."/>
            <person name="Ma J."/>
        </authorList>
    </citation>
    <scope>NUCLEOTIDE SEQUENCE [LARGE SCALE GENOMIC DNA]</scope>
    <source>
        <strain evidence="10">KACC 11407</strain>
    </source>
</reference>
<dbReference type="PROSITE" id="PS00138">
    <property type="entry name" value="SUBTILASE_SER"/>
    <property type="match status" value="1"/>
</dbReference>
<dbReference type="InterPro" id="IPR000209">
    <property type="entry name" value="Peptidase_S8/S53_dom"/>
</dbReference>
<dbReference type="RefSeq" id="WP_386752360.1">
    <property type="nucleotide sequence ID" value="NZ_JBHSNM010000001.1"/>
</dbReference>
<dbReference type="PANTHER" id="PTHR43806">
    <property type="entry name" value="PEPTIDASE S8"/>
    <property type="match status" value="1"/>
</dbReference>
<feature type="signal peptide" evidence="7">
    <location>
        <begin position="1"/>
        <end position="30"/>
    </location>
</feature>
<dbReference type="GO" id="GO:0016787">
    <property type="term" value="F:hydrolase activity"/>
    <property type="evidence" value="ECO:0007669"/>
    <property type="project" value="UniProtKB-KW"/>
</dbReference>
<sequence>MSKSHKLHQRVLATAMTVALSAGFAGSAAAAGHVNTAGLHDAEQTSFDRFIVKYRAGTSLAAQQSNLARAAKGDAQGLAIGRLRSLSVGGEVIQTNRGLGRADAEKLMNRIAADANVEYVEVDQKMKALMTPNDTHYGTYLWGMQTSTGGIRADQAWNTTNGNGVVVAVLDTGYTDHSDLVGNILPGYDFISSKNVAGDGGGRDADAHDPGDYYRRDDSSWHGTHTAGTVAAVGNNNKGVIGVAYGAKVVPVRVLGRGGGYTSDIVDGITWASGGSVSGVPANANPAEVINMSLGGSGTCSATYQTAIDAAVARGTTIVVAAGNDNADAAGFTPASCNNVITVAATNKNGTRASYSNYGSKIDVAAPGGDSPDCTTLIVSTGNDGTSGPTTENYLCMAGTSMAAPHVAGTVALMQAVRTTPLTPAQVESILKSTLRAFPGSNDKPIGNGIIDANAAVAAAAAF</sequence>
<evidence type="ECO:0000256" key="4">
    <source>
        <dbReference type="ARBA" id="ARBA00022825"/>
    </source>
</evidence>
<feature type="domain" description="Peptidase S8/S53" evidence="8">
    <location>
        <begin position="162"/>
        <end position="449"/>
    </location>
</feature>
<dbReference type="Pfam" id="PF00082">
    <property type="entry name" value="Peptidase_S8"/>
    <property type="match status" value="1"/>
</dbReference>
<feature type="chain" id="PRO_5047068317" evidence="7">
    <location>
        <begin position="31"/>
        <end position="463"/>
    </location>
</feature>
<dbReference type="InterPro" id="IPR023828">
    <property type="entry name" value="Peptidase_S8_Ser-AS"/>
</dbReference>
<dbReference type="Proteomes" id="UP001596036">
    <property type="component" value="Unassembled WGS sequence"/>
</dbReference>
<feature type="active site" description="Charge relay system" evidence="5">
    <location>
        <position position="222"/>
    </location>
</feature>
<feature type="active site" description="Charge relay system" evidence="5">
    <location>
        <position position="171"/>
    </location>
</feature>
<comment type="caution">
    <text evidence="9">The sequence shown here is derived from an EMBL/GenBank/DDBJ whole genome shotgun (WGS) entry which is preliminary data.</text>
</comment>
<feature type="region of interest" description="Disordered" evidence="6">
    <location>
        <begin position="199"/>
        <end position="220"/>
    </location>
</feature>
<dbReference type="PANTHER" id="PTHR43806:SF11">
    <property type="entry name" value="CEREVISIN-RELATED"/>
    <property type="match status" value="1"/>
</dbReference>
<keyword evidence="2 5" id="KW-0645">Protease</keyword>